<reference evidence="3 5" key="1">
    <citation type="submission" date="2018-06" db="EMBL/GenBank/DDBJ databases">
        <authorList>
            <consortium name="Pathogen Informatics"/>
            <person name="Doyle S."/>
        </authorList>
    </citation>
    <scope>NUCLEOTIDE SEQUENCE [LARGE SCALE GENOMIC DNA]</scope>
    <source>
        <strain evidence="3 5">NCTC13160</strain>
    </source>
</reference>
<evidence type="ECO:0000256" key="1">
    <source>
        <dbReference type="ARBA" id="ARBA00007613"/>
    </source>
</evidence>
<keyword evidence="2" id="KW-0564">Palmitate</keyword>
<dbReference type="Proteomes" id="UP000361468">
    <property type="component" value="Unassembled WGS sequence"/>
</dbReference>
<dbReference type="AlphaFoldDB" id="A0A378YY61"/>
<dbReference type="SUPFAM" id="SSF56954">
    <property type="entry name" value="Outer membrane efflux proteins (OEP)"/>
    <property type="match status" value="1"/>
</dbReference>
<dbReference type="NCBIfam" id="TIGR01845">
    <property type="entry name" value="outer_NodT"/>
    <property type="match status" value="1"/>
</dbReference>
<dbReference type="Gene3D" id="2.20.200.10">
    <property type="entry name" value="Outer membrane efflux proteins (OEP)"/>
    <property type="match status" value="1"/>
</dbReference>
<reference evidence="4 6" key="2">
    <citation type="submission" date="2019-08" db="EMBL/GenBank/DDBJ databases">
        <authorList>
            <person name="Peeters C."/>
        </authorList>
    </citation>
    <scope>NUCLEOTIDE SEQUENCE [LARGE SCALE GENOMIC DNA]</scope>
    <source>
        <strain evidence="4 6">LMG 31119</strain>
    </source>
</reference>
<comment type="subcellular location">
    <subcellularLocation>
        <location evidence="2">Cell membrane</location>
        <topology evidence="2">Lipid-anchor</topology>
    </subcellularLocation>
</comment>
<dbReference type="STRING" id="93220.A6P55_18140"/>
<dbReference type="InterPro" id="IPR010131">
    <property type="entry name" value="MdtP/NodT-like"/>
</dbReference>
<dbReference type="PANTHER" id="PTHR30203">
    <property type="entry name" value="OUTER MEMBRANE CATION EFFLUX PROTEIN"/>
    <property type="match status" value="1"/>
</dbReference>
<protein>
    <submittedName>
        <fullName evidence="3">Probable efflux pump outer membrane protein ttgC</fullName>
    </submittedName>
    <submittedName>
        <fullName evidence="4">RND transporter</fullName>
    </submittedName>
</protein>
<dbReference type="Gene3D" id="1.20.1600.10">
    <property type="entry name" value="Outer membrane efflux proteins (OEP)"/>
    <property type="match status" value="1"/>
</dbReference>
<dbReference type="EMBL" id="UGSG01000001">
    <property type="protein sequence ID" value="SUA81389.1"/>
    <property type="molecule type" value="Genomic_DNA"/>
</dbReference>
<dbReference type="KEGG" id="ppnm:LV28_21565"/>
<evidence type="ECO:0000313" key="6">
    <source>
        <dbReference type="Proteomes" id="UP000361468"/>
    </source>
</evidence>
<keyword evidence="2" id="KW-0472">Membrane</keyword>
<dbReference type="InterPro" id="IPR003423">
    <property type="entry name" value="OMP_efflux"/>
</dbReference>
<dbReference type="OrthoDB" id="9770517at2"/>
<dbReference type="Pfam" id="PF02321">
    <property type="entry name" value="OEP"/>
    <property type="match status" value="2"/>
</dbReference>
<accession>A0A378YY61</accession>
<keyword evidence="2" id="KW-0812">Transmembrane</keyword>
<evidence type="ECO:0000313" key="4">
    <source>
        <dbReference type="EMBL" id="VVE67961.1"/>
    </source>
</evidence>
<dbReference type="EMBL" id="CABPSO010000008">
    <property type="protein sequence ID" value="VVE67961.1"/>
    <property type="molecule type" value="Genomic_DNA"/>
</dbReference>
<gene>
    <name evidence="3" type="primary">ttgC_4</name>
    <name evidence="3" type="ORF">NCTC13160_04252</name>
    <name evidence="4" type="ORF">PPN31119_02797</name>
</gene>
<name>A0A378YY61_9BURK</name>
<keyword evidence="2" id="KW-1134">Transmembrane beta strand</keyword>
<proteinExistence type="inferred from homology"/>
<keyword evidence="2" id="KW-0449">Lipoprotein</keyword>
<organism evidence="3 5">
    <name type="scientific">Pandoraea pnomenusa</name>
    <dbReference type="NCBI Taxonomy" id="93220"/>
    <lineage>
        <taxon>Bacteria</taxon>
        <taxon>Pseudomonadati</taxon>
        <taxon>Pseudomonadota</taxon>
        <taxon>Betaproteobacteria</taxon>
        <taxon>Burkholderiales</taxon>
        <taxon>Burkholderiaceae</taxon>
        <taxon>Pandoraea</taxon>
    </lineage>
</organism>
<dbReference type="PROSITE" id="PS51257">
    <property type="entry name" value="PROKAR_LIPOPROTEIN"/>
    <property type="match status" value="1"/>
</dbReference>
<dbReference type="PANTHER" id="PTHR30203:SF32">
    <property type="entry name" value="CATION EFFLUX SYSTEM PROTEIN CUSC"/>
    <property type="match status" value="1"/>
</dbReference>
<evidence type="ECO:0000313" key="5">
    <source>
        <dbReference type="Proteomes" id="UP000254573"/>
    </source>
</evidence>
<evidence type="ECO:0000256" key="2">
    <source>
        <dbReference type="RuleBase" id="RU362097"/>
    </source>
</evidence>
<comment type="similarity">
    <text evidence="1 2">Belongs to the outer membrane factor (OMF) (TC 1.B.17) family.</text>
</comment>
<evidence type="ECO:0000313" key="3">
    <source>
        <dbReference type="EMBL" id="SUA81389.1"/>
    </source>
</evidence>
<sequence length="512" mass="55151">MIRTTPKNAARRLEKPARTWLALASAAVLLAGCAGVRHDPLPAVPVPAQWAGAPVASMNPPAMPGPNAGVAASRVSMASNASNPVDPVDPVDPLAAAIAPEFWRAFGDPVLDRLIAEVLAVNTDLAAAGIRAYRAQLQSGLADTNLTPSVSVNGKGGVSRTLDTQTMARSSSLNATAQYEVDLWGKLAAQRDAARWEYEATQADREAARLSIISQTAQYYWTLGYLNQIIAYSQSNIAYAERVVALARSRYAAGAVSALDVAQAEQSLADQRATLTQQLQQRTENRNALAILFDRAPEQMAAEPSTLPTQALPDVPAGLPAELLGRRPDLRAAEWRLRESLANVDVTRTGFYPTFSLTGSLGTTSSTLERVLSNPIAALGAGLTLPFIQWNTMQLQIKVSQTQYEENVVNFRKSLYTALSEVENALSARDQLTRESEQRVLSLAQAQRAESLLRSRYLAGAIDIQPWLQQQKSLRDSQAAEAQVRLNRLNNRMALYKALGGAGNSVDANSPA</sequence>
<dbReference type="RefSeq" id="WP_048806562.1">
    <property type="nucleotide sequence ID" value="NZ_CABPSO010000008.1"/>
</dbReference>
<dbReference type="Proteomes" id="UP000254573">
    <property type="component" value="Unassembled WGS sequence"/>
</dbReference>
<keyword evidence="6" id="KW-1185">Reference proteome</keyword>
<dbReference type="GO" id="GO:0015562">
    <property type="term" value="F:efflux transmembrane transporter activity"/>
    <property type="evidence" value="ECO:0007669"/>
    <property type="project" value="InterPro"/>
</dbReference>
<dbReference type="GO" id="GO:0005886">
    <property type="term" value="C:plasma membrane"/>
    <property type="evidence" value="ECO:0007669"/>
    <property type="project" value="UniProtKB-SubCell"/>
</dbReference>